<dbReference type="KEGG" id="rmr:Rmar_2210"/>
<dbReference type="HOGENOM" id="CLU_3188333_0_0_10"/>
<dbReference type="Proteomes" id="UP000002221">
    <property type="component" value="Chromosome"/>
</dbReference>
<dbReference type="EMBL" id="CP001807">
    <property type="protein sequence ID" value="ACY49089.1"/>
    <property type="molecule type" value="Genomic_DNA"/>
</dbReference>
<name>D0MDU5_RHOM4</name>
<dbReference type="STRING" id="518766.Rmar_2210"/>
<keyword evidence="2" id="KW-1185">Reference proteome</keyword>
<proteinExistence type="predicted"/>
<dbReference type="RefSeq" id="WP_012844699.1">
    <property type="nucleotide sequence ID" value="NC_013501.1"/>
</dbReference>
<protein>
    <submittedName>
        <fullName evidence="1">Uncharacterized protein</fullName>
    </submittedName>
</protein>
<evidence type="ECO:0000313" key="2">
    <source>
        <dbReference type="Proteomes" id="UP000002221"/>
    </source>
</evidence>
<dbReference type="AlphaFoldDB" id="D0MDU5"/>
<accession>D0MDU5</accession>
<reference evidence="1 2" key="1">
    <citation type="journal article" date="2009" name="Stand. Genomic Sci.">
        <title>Complete genome sequence of Rhodothermus marinus type strain (R-10).</title>
        <authorList>
            <person name="Nolan M."/>
            <person name="Tindall B.J."/>
            <person name="Pomrenke H."/>
            <person name="Lapidus A."/>
            <person name="Copeland A."/>
            <person name="Glavina Del Rio T."/>
            <person name="Lucas S."/>
            <person name="Chen F."/>
            <person name="Tice H."/>
            <person name="Cheng J.F."/>
            <person name="Saunders E."/>
            <person name="Han C."/>
            <person name="Bruce D."/>
            <person name="Goodwin L."/>
            <person name="Chain P."/>
            <person name="Pitluck S."/>
            <person name="Ovchinikova G."/>
            <person name="Pati A."/>
            <person name="Ivanova N."/>
            <person name="Mavromatis K."/>
            <person name="Chen A."/>
            <person name="Palaniappan K."/>
            <person name="Land M."/>
            <person name="Hauser L."/>
            <person name="Chang Y.J."/>
            <person name="Jeffries C.D."/>
            <person name="Brettin T."/>
            <person name="Goker M."/>
            <person name="Bristow J."/>
            <person name="Eisen J.A."/>
            <person name="Markowitz V."/>
            <person name="Hugenholtz P."/>
            <person name="Kyrpides N.C."/>
            <person name="Klenk H.P."/>
            <person name="Detter J.C."/>
        </authorList>
    </citation>
    <scope>NUCLEOTIDE SEQUENCE [LARGE SCALE GENOMIC DNA]</scope>
    <source>
        <strain evidence="2">ATCC 43812 / DSM 4252 / R-10</strain>
    </source>
</reference>
<sequence>MRYEAENKREQVREDQRERVRREFEAPRLERVGRLEEHTAGGFVFS</sequence>
<organism evidence="1 2">
    <name type="scientific">Rhodothermus marinus (strain ATCC 43812 / DSM 4252 / R-10)</name>
    <name type="common">Rhodothermus obamensis</name>
    <dbReference type="NCBI Taxonomy" id="518766"/>
    <lineage>
        <taxon>Bacteria</taxon>
        <taxon>Pseudomonadati</taxon>
        <taxon>Rhodothermota</taxon>
        <taxon>Rhodothermia</taxon>
        <taxon>Rhodothermales</taxon>
        <taxon>Rhodothermaceae</taxon>
        <taxon>Rhodothermus</taxon>
    </lineage>
</organism>
<evidence type="ECO:0000313" key="1">
    <source>
        <dbReference type="EMBL" id="ACY49089.1"/>
    </source>
</evidence>
<gene>
    <name evidence="1" type="ordered locus">Rmar_2210</name>
</gene>